<dbReference type="InterPro" id="IPR002376">
    <property type="entry name" value="Formyl_transf_N"/>
</dbReference>
<dbReference type="Pfam" id="PF00551">
    <property type="entry name" value="Formyl_trans_N"/>
    <property type="match status" value="1"/>
</dbReference>
<feature type="domain" description="Formyl transferase N-terminal" evidence="6">
    <location>
        <begin position="2"/>
        <end position="174"/>
    </location>
</feature>
<dbReference type="HAMAP" id="MF_00182">
    <property type="entry name" value="Formyl_trans"/>
    <property type="match status" value="1"/>
</dbReference>
<evidence type="ECO:0000256" key="5">
    <source>
        <dbReference type="HAMAP-Rule" id="MF_00182"/>
    </source>
</evidence>
<comment type="function">
    <text evidence="5">Attaches a formyl group to the free amino group of methionyl-tRNA(fMet). The formyl group appears to play a dual role in the initiator identity of N-formylmethionyl-tRNA by promoting its recognition by IF2 and preventing the misappropriation of this tRNA by the elongation apparatus.</text>
</comment>
<dbReference type="EC" id="2.1.2.9" evidence="2 5"/>
<feature type="domain" description="Formyl transferase C-terminal" evidence="7">
    <location>
        <begin position="201"/>
        <end position="296"/>
    </location>
</feature>
<evidence type="ECO:0000256" key="1">
    <source>
        <dbReference type="ARBA" id="ARBA00010699"/>
    </source>
</evidence>
<keyword evidence="4 5" id="KW-0648">Protein biosynthesis</keyword>
<protein>
    <recommendedName>
        <fullName evidence="2 5">Methionyl-tRNA formyltransferase</fullName>
        <ecNumber evidence="2 5">2.1.2.9</ecNumber>
    </recommendedName>
</protein>
<dbReference type="GO" id="GO:0005829">
    <property type="term" value="C:cytosol"/>
    <property type="evidence" value="ECO:0007669"/>
    <property type="project" value="TreeGrafter"/>
</dbReference>
<dbReference type="SUPFAM" id="SSF53328">
    <property type="entry name" value="Formyltransferase"/>
    <property type="match status" value="1"/>
</dbReference>
<evidence type="ECO:0000256" key="2">
    <source>
        <dbReference type="ARBA" id="ARBA00012261"/>
    </source>
</evidence>
<evidence type="ECO:0000256" key="4">
    <source>
        <dbReference type="ARBA" id="ARBA00022917"/>
    </source>
</evidence>
<evidence type="ECO:0000313" key="8">
    <source>
        <dbReference type="EMBL" id="SDO94141.1"/>
    </source>
</evidence>
<dbReference type="PANTHER" id="PTHR11138:SF5">
    <property type="entry name" value="METHIONYL-TRNA FORMYLTRANSFERASE, MITOCHONDRIAL"/>
    <property type="match status" value="1"/>
</dbReference>
<dbReference type="EMBL" id="FNJN01000003">
    <property type="protein sequence ID" value="SDO94141.1"/>
    <property type="molecule type" value="Genomic_DNA"/>
</dbReference>
<dbReference type="InterPro" id="IPR005794">
    <property type="entry name" value="Fmt"/>
</dbReference>
<evidence type="ECO:0000259" key="6">
    <source>
        <dbReference type="Pfam" id="PF00551"/>
    </source>
</evidence>
<dbReference type="Pfam" id="PF02911">
    <property type="entry name" value="Formyl_trans_C"/>
    <property type="match status" value="1"/>
</dbReference>
<dbReference type="NCBIfam" id="TIGR00460">
    <property type="entry name" value="fmt"/>
    <property type="match status" value="1"/>
</dbReference>
<comment type="catalytic activity">
    <reaction evidence="5">
        <text>L-methionyl-tRNA(fMet) + (6R)-10-formyltetrahydrofolate = N-formyl-L-methionyl-tRNA(fMet) + (6S)-5,6,7,8-tetrahydrofolate + H(+)</text>
        <dbReference type="Rhea" id="RHEA:24380"/>
        <dbReference type="Rhea" id="RHEA-COMP:9952"/>
        <dbReference type="Rhea" id="RHEA-COMP:9953"/>
        <dbReference type="ChEBI" id="CHEBI:15378"/>
        <dbReference type="ChEBI" id="CHEBI:57453"/>
        <dbReference type="ChEBI" id="CHEBI:78530"/>
        <dbReference type="ChEBI" id="CHEBI:78844"/>
        <dbReference type="ChEBI" id="CHEBI:195366"/>
        <dbReference type="EC" id="2.1.2.9"/>
    </reaction>
</comment>
<dbReference type="InterPro" id="IPR036477">
    <property type="entry name" value="Formyl_transf_N_sf"/>
</dbReference>
<sequence length="305" mass="31324">MRLVFAGTPAVAVPSLRALAAGPHEIAAVITRSDAPLGRKRVLTPSPVAQVADELGIPVIKADRLDAEVTARIAELEPDLGVIVAYGGLVREPLLSTPAHGWINLHFSLLPRWRGAAPVQRALMAGDAVTGASVFQLVAALDAGDVFAEERYEAPAGATSATVLDDLAEIGAPLLAGVVDGIADGSAVATPQQGEPTLAPKLTLDDGALDLTRDADTLLHQIAGVTPEPGAHTTFDGARFKVLRAAPSDAPPLPPGRVAASGKDVVVGTGTTPLRLDTVQPAGKGAMNASDWFRGLRTDEPELGS</sequence>
<accession>A0A1H0NNC1</accession>
<dbReference type="CDD" id="cd08704">
    <property type="entry name" value="Met_tRNA_FMT_C"/>
    <property type="match status" value="1"/>
</dbReference>
<feature type="binding site" evidence="5">
    <location>
        <begin position="108"/>
        <end position="111"/>
    </location>
    <ligand>
        <name>(6S)-5,6,7,8-tetrahydrofolate</name>
        <dbReference type="ChEBI" id="CHEBI:57453"/>
    </ligand>
</feature>
<evidence type="ECO:0000256" key="3">
    <source>
        <dbReference type="ARBA" id="ARBA00022679"/>
    </source>
</evidence>
<dbReference type="GO" id="GO:0004479">
    <property type="term" value="F:methionyl-tRNA formyltransferase activity"/>
    <property type="evidence" value="ECO:0007669"/>
    <property type="project" value="UniProtKB-UniRule"/>
</dbReference>
<gene>
    <name evidence="5" type="primary">fmt</name>
    <name evidence="8" type="ORF">SAMN04487788_1439</name>
</gene>
<dbReference type="SUPFAM" id="SSF50486">
    <property type="entry name" value="FMT C-terminal domain-like"/>
    <property type="match status" value="1"/>
</dbReference>
<evidence type="ECO:0000313" key="9">
    <source>
        <dbReference type="Proteomes" id="UP000186456"/>
    </source>
</evidence>
<evidence type="ECO:0000259" key="7">
    <source>
        <dbReference type="Pfam" id="PF02911"/>
    </source>
</evidence>
<keyword evidence="3 5" id="KW-0808">Transferase</keyword>
<dbReference type="InterPro" id="IPR041711">
    <property type="entry name" value="Met-tRNA-FMT_N"/>
</dbReference>
<dbReference type="AlphaFoldDB" id="A0A1H0NNC1"/>
<dbReference type="Gene3D" id="3.40.50.12230">
    <property type="match status" value="1"/>
</dbReference>
<organism evidence="8 9">
    <name type="scientific">Microbacterium testaceum (strain StLB037)</name>
    <dbReference type="NCBI Taxonomy" id="979556"/>
    <lineage>
        <taxon>Bacteria</taxon>
        <taxon>Bacillati</taxon>
        <taxon>Actinomycetota</taxon>
        <taxon>Actinomycetes</taxon>
        <taxon>Micrococcales</taxon>
        <taxon>Microbacteriaceae</taxon>
        <taxon>Microbacterium</taxon>
    </lineage>
</organism>
<dbReference type="RefSeq" id="WP_074694928.1">
    <property type="nucleotide sequence ID" value="NZ_FNJN01000003.1"/>
</dbReference>
<name>A0A1H0NNC1_MICTS</name>
<dbReference type="Proteomes" id="UP000186456">
    <property type="component" value="Unassembled WGS sequence"/>
</dbReference>
<reference evidence="8 9" key="1">
    <citation type="submission" date="2016-10" db="EMBL/GenBank/DDBJ databases">
        <authorList>
            <person name="de Groot N.N."/>
        </authorList>
    </citation>
    <scope>NUCLEOTIDE SEQUENCE [LARGE SCALE GENOMIC DNA]</scope>
    <source>
        <strain evidence="8 9">StLB037</strain>
    </source>
</reference>
<dbReference type="PANTHER" id="PTHR11138">
    <property type="entry name" value="METHIONYL-TRNA FORMYLTRANSFERASE"/>
    <property type="match status" value="1"/>
</dbReference>
<dbReference type="InterPro" id="IPR011034">
    <property type="entry name" value="Formyl_transferase-like_C_sf"/>
</dbReference>
<dbReference type="InterPro" id="IPR044135">
    <property type="entry name" value="Met-tRNA-FMT_C"/>
</dbReference>
<proteinExistence type="inferred from homology"/>
<dbReference type="InterPro" id="IPR005793">
    <property type="entry name" value="Formyl_trans_C"/>
</dbReference>
<comment type="similarity">
    <text evidence="1 5">Belongs to the Fmt family.</text>
</comment>
<dbReference type="CDD" id="cd08646">
    <property type="entry name" value="FMT_core_Met-tRNA-FMT_N"/>
    <property type="match status" value="1"/>
</dbReference>